<dbReference type="AlphaFoldDB" id="A0A9E4ZJY1"/>
<protein>
    <submittedName>
        <fullName evidence="1">Uncharacterized protein</fullName>
    </submittedName>
</protein>
<comment type="caution">
    <text evidence="1">The sequence shown here is derived from an EMBL/GenBank/DDBJ whole genome shotgun (WGS) entry which is preliminary data.</text>
</comment>
<dbReference type="EMBL" id="VHLL01000003">
    <property type="protein sequence ID" value="MCT8337415.1"/>
    <property type="molecule type" value="Genomic_DNA"/>
</dbReference>
<evidence type="ECO:0000313" key="2">
    <source>
        <dbReference type="Proteomes" id="UP001065682"/>
    </source>
</evidence>
<accession>A0A9E4ZJY1</accession>
<dbReference type="Proteomes" id="UP001065682">
    <property type="component" value="Unassembled WGS sequence"/>
</dbReference>
<organism evidence="1 2">
    <name type="scientific">Methanoculleus formosensis</name>
    <dbReference type="NCBI Taxonomy" id="2590886"/>
    <lineage>
        <taxon>Archaea</taxon>
        <taxon>Methanobacteriati</taxon>
        <taxon>Methanobacteriota</taxon>
        <taxon>Stenosarchaea group</taxon>
        <taxon>Methanomicrobia</taxon>
        <taxon>Methanomicrobiales</taxon>
        <taxon>Methanomicrobiaceae</taxon>
        <taxon>Methanoculleus</taxon>
    </lineage>
</organism>
<gene>
    <name evidence="1" type="ORF">FKB36_07890</name>
</gene>
<name>A0A9E4ZJY1_9EURY</name>
<reference evidence="1" key="1">
    <citation type="submission" date="2019-06" db="EMBL/GenBank/DDBJ databases">
        <title>Methanoculleus strain from Tamsui River, Taipei, Taiwan.</title>
        <authorList>
            <person name="You Y.-T."/>
            <person name="Chen S.-C."/>
            <person name="Lai S.-J."/>
            <person name="Lee Y.-C."/>
            <person name="Lai M.-C."/>
        </authorList>
    </citation>
    <scope>NUCLEOTIDE SEQUENCE</scope>
    <source>
        <strain evidence="1">Afa-1</strain>
    </source>
</reference>
<evidence type="ECO:0000313" key="1">
    <source>
        <dbReference type="EMBL" id="MCT8337415.1"/>
    </source>
</evidence>
<keyword evidence="2" id="KW-1185">Reference proteome</keyword>
<sequence length="97" mass="10861">MMFVATLVHPPELCLARKEFAPEVRLWIDGMEDSAKKLGIKVHGAYSCPTEHAFYFILESDDYKSITAFFSGVMLTNNNGRISPVNPIKVSAEILIK</sequence>
<dbReference type="RefSeq" id="WP_261597549.1">
    <property type="nucleotide sequence ID" value="NZ_VHLL01000003.1"/>
</dbReference>
<proteinExistence type="predicted"/>